<dbReference type="EnsemblMetazoa" id="PPA44551.1">
    <property type="protein sequence ID" value="PPA44551.1"/>
    <property type="gene ID" value="WBGene00282920"/>
</dbReference>
<protein>
    <submittedName>
        <fullName evidence="1">Uncharacterized protein</fullName>
    </submittedName>
</protein>
<evidence type="ECO:0000313" key="1">
    <source>
        <dbReference type="EnsemblMetazoa" id="PPA44551.1"/>
    </source>
</evidence>
<dbReference type="Proteomes" id="UP000005239">
    <property type="component" value="Unassembled WGS sequence"/>
</dbReference>
<accession>A0A8R1V4Y6</accession>
<proteinExistence type="predicted"/>
<gene>
    <name evidence="1" type="primary">WBGene00282920</name>
</gene>
<sequence length="214" mass="23741">MILPLIFARPESESNRSVYSLAEWSERSDRATVHATGRPFSTICCNYSCAVLGLQFLGGSGIEAVGGVRQSQWQHSVSRFERTRPTTSSHLDTVIGRDKTGLDKRTKEEFYAKASEMVERLNPEDTVVLAGDWNGHVGKAPEIFGDYSVHGGKVPPRAAPTWMKSARYSEEIMVIFISMSSPRYSGDFVDRGDEEIEGDDEIRSGNSDLKKSTI</sequence>
<dbReference type="AlphaFoldDB" id="A0A2A6BTT0"/>
<dbReference type="OrthoDB" id="5821856at2759"/>
<keyword evidence="2" id="KW-1185">Reference proteome</keyword>
<reference evidence="1" key="2">
    <citation type="submission" date="2022-06" db="UniProtKB">
        <authorList>
            <consortium name="EnsemblMetazoa"/>
        </authorList>
    </citation>
    <scope>IDENTIFICATION</scope>
    <source>
        <strain evidence="1">PS312</strain>
    </source>
</reference>
<accession>A0A2A6BTT0</accession>
<name>A0A2A6BTT0_PRIPA</name>
<organism evidence="1 2">
    <name type="scientific">Pristionchus pacificus</name>
    <name type="common">Parasitic nematode worm</name>
    <dbReference type="NCBI Taxonomy" id="54126"/>
    <lineage>
        <taxon>Eukaryota</taxon>
        <taxon>Metazoa</taxon>
        <taxon>Ecdysozoa</taxon>
        <taxon>Nematoda</taxon>
        <taxon>Chromadorea</taxon>
        <taxon>Rhabditida</taxon>
        <taxon>Rhabditina</taxon>
        <taxon>Diplogasteromorpha</taxon>
        <taxon>Diplogasteroidea</taxon>
        <taxon>Neodiplogasteridae</taxon>
        <taxon>Pristionchus</taxon>
    </lineage>
</organism>
<reference evidence="2" key="1">
    <citation type="journal article" date="2008" name="Nat. Genet.">
        <title>The Pristionchus pacificus genome provides a unique perspective on nematode lifestyle and parasitism.</title>
        <authorList>
            <person name="Dieterich C."/>
            <person name="Clifton S.W."/>
            <person name="Schuster L.N."/>
            <person name="Chinwalla A."/>
            <person name="Delehaunty K."/>
            <person name="Dinkelacker I."/>
            <person name="Fulton L."/>
            <person name="Fulton R."/>
            <person name="Godfrey J."/>
            <person name="Minx P."/>
            <person name="Mitreva M."/>
            <person name="Roeseler W."/>
            <person name="Tian H."/>
            <person name="Witte H."/>
            <person name="Yang S.P."/>
            <person name="Wilson R.K."/>
            <person name="Sommer R.J."/>
        </authorList>
    </citation>
    <scope>NUCLEOTIDE SEQUENCE [LARGE SCALE GENOMIC DNA]</scope>
    <source>
        <strain evidence="2">PS312</strain>
    </source>
</reference>
<evidence type="ECO:0000313" key="2">
    <source>
        <dbReference type="Proteomes" id="UP000005239"/>
    </source>
</evidence>